<accession>A0ACD0WR32</accession>
<keyword evidence="2" id="KW-1185">Reference proteome</keyword>
<reference evidence="2" key="1">
    <citation type="journal article" date="2019" name="MBio">
        <title>Comparative genomics for the elucidation of multidrug resistance (MDR) in Candida lusitaniae.</title>
        <authorList>
            <person name="Kannan A."/>
            <person name="Asner S.A."/>
            <person name="Trachsel E."/>
            <person name="Kelly S."/>
            <person name="Parker J."/>
            <person name="Sanglard D."/>
        </authorList>
    </citation>
    <scope>NUCLEOTIDE SEQUENCE [LARGE SCALE GENOMIC DNA]</scope>
    <source>
        <strain evidence="2">P1</strain>
    </source>
</reference>
<sequence length="651" mass="71405">MIIMTSLPPASHLSVPSASGGKRFHRHKRSAAMSGDFDVASLGILSPPPPLSQGYRHTSTSSNPHFPTEVSPLHQRSYSSSFAVNSSHSRIGSLDDQMLDKHFQFSNKEDFTNKPESEEFHFPSIPGTPKEVSAPTTPKLMPLSPRCFNNSPSNLNSPIRLRNKKSGSMTSANTPRMFLTEETVLDSHNIPNAVIDLDEILYAEDRVDREIRGSDLHVKDYSELTSPPRITKQGSLSTSPFCGPTYPKQPLRELVADAIKEEDDFEDSRQPEDETLTEAPEVAHRHSTPHLVEHDVFINPQETFQGVYQTQSANSSNSSLPSGTFITQRTFSSSLIEKTPSNSSKDSNTSFIFTNAGTPTSKRSSAKATRYQSFYDQSYKISSALKNSSTESVHVLPTYVDGNYSKDDSKSLGHSSSFPSLRSNAKRSVPLRFIDARGKRDMKQSSSPIHTSNKVLPSQENGRASVTVEHAVNISAKVVTKTVEQPTAVKPKLLTDVHVPKLDLHSPSSMVSDFSSTVDPTGDGLTDHSSVISNVESSLTSKGSGENLRAPIAIHVEKSMDAALPLSNTSLVSGDFGSKSLGSGKLSTSPSTRNHPISPPESHNLSIRSPQKSLTSRKDAKHEGKMDVDKEKKHVRRKSEIFSNWFRRNKP</sequence>
<dbReference type="Proteomes" id="UP000326582">
    <property type="component" value="Chromosome 6"/>
</dbReference>
<evidence type="ECO:0000313" key="1">
    <source>
        <dbReference type="EMBL" id="QFZ29686.1"/>
    </source>
</evidence>
<organism evidence="1 2">
    <name type="scientific">Clavispora lusitaniae</name>
    <name type="common">Candida lusitaniae</name>
    <dbReference type="NCBI Taxonomy" id="36911"/>
    <lineage>
        <taxon>Eukaryota</taxon>
        <taxon>Fungi</taxon>
        <taxon>Dikarya</taxon>
        <taxon>Ascomycota</taxon>
        <taxon>Saccharomycotina</taxon>
        <taxon>Pichiomycetes</taxon>
        <taxon>Metschnikowiaceae</taxon>
        <taxon>Clavispora</taxon>
    </lineage>
</organism>
<proteinExistence type="predicted"/>
<protein>
    <submittedName>
        <fullName evidence="1">Uncharacterized protein</fullName>
    </submittedName>
</protein>
<gene>
    <name evidence="1" type="ORF">EJF14_60198</name>
</gene>
<dbReference type="EMBL" id="CP038489">
    <property type="protein sequence ID" value="QFZ29686.1"/>
    <property type="molecule type" value="Genomic_DNA"/>
</dbReference>
<evidence type="ECO:0000313" key="2">
    <source>
        <dbReference type="Proteomes" id="UP000326582"/>
    </source>
</evidence>
<name>A0ACD0WR32_CLALS</name>